<comment type="caution">
    <text evidence="8">The sequence shown here is derived from an EMBL/GenBank/DDBJ whole genome shotgun (WGS) entry which is preliminary data.</text>
</comment>
<evidence type="ECO:0000313" key="8">
    <source>
        <dbReference type="EMBL" id="OPH58659.1"/>
    </source>
</evidence>
<gene>
    <name evidence="8" type="ORF">BC351_22900</name>
</gene>
<dbReference type="Pfam" id="PF00483">
    <property type="entry name" value="NTP_transferase"/>
    <property type="match status" value="1"/>
</dbReference>
<keyword evidence="9" id="KW-1185">Reference proteome</keyword>
<dbReference type="PANTHER" id="PTHR43197:SF1">
    <property type="entry name" value="UTP--GLUCOSE-1-PHOSPHATE URIDYLYLTRANSFERASE"/>
    <property type="match status" value="1"/>
</dbReference>
<evidence type="ECO:0000256" key="2">
    <source>
        <dbReference type="ARBA" id="ARBA00012415"/>
    </source>
</evidence>
<keyword evidence="3 6" id="KW-0808">Transferase</keyword>
<dbReference type="RefSeq" id="WP_079411826.1">
    <property type="nucleotide sequence ID" value="NZ_MBTG01000009.1"/>
</dbReference>
<dbReference type="InterPro" id="IPR005771">
    <property type="entry name" value="GalU_uridylyltTrfase_bac/arc"/>
</dbReference>
<sequence>MKIRKAVIPAAGLGTRFLPVTKALPKEMLPIIDKPTIHYIIEEAVASGIEDIIIVTGKGKQAIEDYFDRSFELEKQLKASGRMEHLQRVQAPAQLANIHYIRQTEPLGLGHAIWCARAFVQDEPFAVLLGDTFFDSQSPALGQLIQSYNRYQTSIIGVQEVDLQMARNYGVVEATSLQDGIYQVTKLVEKPTLQDSTSNLAILGRYILTPRIFEFLAQQQVGVGQEIQLTDALISLNQIEALYAHQVRGHWHDIGNHKGFISAILSEANTRPDLKIWLRDYLADMLRETE</sequence>
<keyword evidence="4 6" id="KW-0548">Nucleotidyltransferase</keyword>
<dbReference type="PANTHER" id="PTHR43197">
    <property type="entry name" value="UTP--GLUCOSE-1-PHOSPHATE URIDYLYLTRANSFERASE"/>
    <property type="match status" value="1"/>
</dbReference>
<comment type="catalytic activity">
    <reaction evidence="5 6">
        <text>alpha-D-glucose 1-phosphate + UTP + H(+) = UDP-alpha-D-glucose + diphosphate</text>
        <dbReference type="Rhea" id="RHEA:19889"/>
        <dbReference type="ChEBI" id="CHEBI:15378"/>
        <dbReference type="ChEBI" id="CHEBI:33019"/>
        <dbReference type="ChEBI" id="CHEBI:46398"/>
        <dbReference type="ChEBI" id="CHEBI:58601"/>
        <dbReference type="ChEBI" id="CHEBI:58885"/>
        <dbReference type="EC" id="2.7.7.9"/>
    </reaction>
</comment>
<reference evidence="9" key="1">
    <citation type="submission" date="2016-07" db="EMBL/GenBank/DDBJ databases">
        <authorList>
            <person name="Florea S."/>
            <person name="Webb J.S."/>
            <person name="Jaromczyk J."/>
            <person name="Schardl C.L."/>
        </authorList>
    </citation>
    <scope>NUCLEOTIDE SEQUENCE [LARGE SCALE GENOMIC DNA]</scope>
    <source>
        <strain evidence="9">CY1</strain>
    </source>
</reference>
<evidence type="ECO:0000259" key="7">
    <source>
        <dbReference type="Pfam" id="PF00483"/>
    </source>
</evidence>
<dbReference type="Proteomes" id="UP000190626">
    <property type="component" value="Unassembled WGS sequence"/>
</dbReference>
<evidence type="ECO:0000256" key="4">
    <source>
        <dbReference type="ARBA" id="ARBA00022695"/>
    </source>
</evidence>
<dbReference type="CDD" id="cd02541">
    <property type="entry name" value="UGPase_prokaryotic"/>
    <property type="match status" value="1"/>
</dbReference>
<evidence type="ECO:0000313" key="9">
    <source>
        <dbReference type="Proteomes" id="UP000190626"/>
    </source>
</evidence>
<evidence type="ECO:0000256" key="1">
    <source>
        <dbReference type="ARBA" id="ARBA00006890"/>
    </source>
</evidence>
<evidence type="ECO:0000256" key="6">
    <source>
        <dbReference type="RuleBase" id="RU361259"/>
    </source>
</evidence>
<dbReference type="InterPro" id="IPR029044">
    <property type="entry name" value="Nucleotide-diphossugar_trans"/>
</dbReference>
<dbReference type="EMBL" id="MBTG01000009">
    <property type="protein sequence ID" value="OPH58659.1"/>
    <property type="molecule type" value="Genomic_DNA"/>
</dbReference>
<dbReference type="STRING" id="1469647.BC351_22900"/>
<name>A0A1V4HMJ5_9BACL</name>
<dbReference type="EC" id="2.7.7.9" evidence="2 6"/>
<feature type="domain" description="Nucleotidyl transferase" evidence="7">
    <location>
        <begin position="5"/>
        <end position="265"/>
    </location>
</feature>
<dbReference type="AlphaFoldDB" id="A0A1V4HMJ5"/>
<proteinExistence type="inferred from homology"/>
<evidence type="ECO:0000256" key="3">
    <source>
        <dbReference type="ARBA" id="ARBA00022679"/>
    </source>
</evidence>
<organism evidence="8 9">
    <name type="scientific">Paenibacillus ferrarius</name>
    <dbReference type="NCBI Taxonomy" id="1469647"/>
    <lineage>
        <taxon>Bacteria</taxon>
        <taxon>Bacillati</taxon>
        <taxon>Bacillota</taxon>
        <taxon>Bacilli</taxon>
        <taxon>Bacillales</taxon>
        <taxon>Paenibacillaceae</taxon>
        <taxon>Paenibacillus</taxon>
    </lineage>
</organism>
<protein>
    <recommendedName>
        <fullName evidence="2 6">UTP--glucose-1-phosphate uridylyltransferase</fullName>
        <ecNumber evidence="2 6">2.7.7.9</ecNumber>
    </recommendedName>
    <alternativeName>
        <fullName evidence="6">UDP-glucose pyrophosphorylase</fullName>
    </alternativeName>
</protein>
<accession>A0A1V4HMJ5</accession>
<dbReference type="SUPFAM" id="SSF53448">
    <property type="entry name" value="Nucleotide-diphospho-sugar transferases"/>
    <property type="match status" value="1"/>
</dbReference>
<dbReference type="NCBIfam" id="TIGR01099">
    <property type="entry name" value="galU"/>
    <property type="match status" value="1"/>
</dbReference>
<dbReference type="GO" id="GO:0003983">
    <property type="term" value="F:UTP:glucose-1-phosphate uridylyltransferase activity"/>
    <property type="evidence" value="ECO:0007669"/>
    <property type="project" value="UniProtKB-EC"/>
</dbReference>
<dbReference type="Gene3D" id="3.90.550.10">
    <property type="entry name" value="Spore Coat Polysaccharide Biosynthesis Protein SpsA, Chain A"/>
    <property type="match status" value="1"/>
</dbReference>
<comment type="similarity">
    <text evidence="1 6">Belongs to the UDPGP type 2 family.</text>
</comment>
<dbReference type="OrthoDB" id="9803871at2"/>
<evidence type="ECO:0000256" key="5">
    <source>
        <dbReference type="ARBA" id="ARBA00048128"/>
    </source>
</evidence>
<dbReference type="InterPro" id="IPR005835">
    <property type="entry name" value="NTP_transferase_dom"/>
</dbReference>
<dbReference type="GO" id="GO:0006011">
    <property type="term" value="P:UDP-alpha-D-glucose metabolic process"/>
    <property type="evidence" value="ECO:0007669"/>
    <property type="project" value="InterPro"/>
</dbReference>